<comment type="caution">
    <text evidence="2">The sequence shown here is derived from an EMBL/GenBank/DDBJ whole genome shotgun (WGS) entry which is preliminary data.</text>
</comment>
<keyword evidence="3" id="KW-1185">Reference proteome</keyword>
<dbReference type="EMBL" id="JABCKV010000140">
    <property type="protein sequence ID" value="KAG5643025.1"/>
    <property type="molecule type" value="Genomic_DNA"/>
</dbReference>
<name>A0A9P7G574_9AGAR</name>
<reference evidence="2" key="2">
    <citation type="submission" date="2021-10" db="EMBL/GenBank/DDBJ databases">
        <title>Phylogenomics reveals ancestral predisposition of the termite-cultivated fungus Termitomyces towards a domesticated lifestyle.</title>
        <authorList>
            <person name="Auxier B."/>
            <person name="Grum-Grzhimaylo A."/>
            <person name="Cardenas M.E."/>
            <person name="Lodge J.D."/>
            <person name="Laessoe T."/>
            <person name="Pedersen O."/>
            <person name="Smith M.E."/>
            <person name="Kuyper T.W."/>
            <person name="Franco-Molano E.A."/>
            <person name="Baroni T.J."/>
            <person name="Aanen D.K."/>
        </authorList>
    </citation>
    <scope>NUCLEOTIDE SEQUENCE</scope>
    <source>
        <strain evidence="2">AP01</strain>
        <tissue evidence="2">Mycelium</tissue>
    </source>
</reference>
<organism evidence="2 3">
    <name type="scientific">Asterophora parasitica</name>
    <dbReference type="NCBI Taxonomy" id="117018"/>
    <lineage>
        <taxon>Eukaryota</taxon>
        <taxon>Fungi</taxon>
        <taxon>Dikarya</taxon>
        <taxon>Basidiomycota</taxon>
        <taxon>Agaricomycotina</taxon>
        <taxon>Agaricomycetes</taxon>
        <taxon>Agaricomycetidae</taxon>
        <taxon>Agaricales</taxon>
        <taxon>Tricholomatineae</taxon>
        <taxon>Lyophyllaceae</taxon>
        <taxon>Asterophora</taxon>
    </lineage>
</organism>
<proteinExistence type="predicted"/>
<evidence type="ECO:0000256" key="1">
    <source>
        <dbReference type="SAM" id="MobiDB-lite"/>
    </source>
</evidence>
<feature type="region of interest" description="Disordered" evidence="1">
    <location>
        <begin position="279"/>
        <end position="309"/>
    </location>
</feature>
<evidence type="ECO:0000313" key="3">
    <source>
        <dbReference type="Proteomes" id="UP000775547"/>
    </source>
</evidence>
<dbReference type="OrthoDB" id="3069913at2759"/>
<reference evidence="2" key="1">
    <citation type="submission" date="2020-07" db="EMBL/GenBank/DDBJ databases">
        <authorList>
            <person name="Nieuwenhuis M."/>
            <person name="Van De Peppel L.J.J."/>
        </authorList>
    </citation>
    <scope>NUCLEOTIDE SEQUENCE</scope>
    <source>
        <strain evidence="2">AP01</strain>
        <tissue evidence="2">Mycelium</tissue>
    </source>
</reference>
<feature type="region of interest" description="Disordered" evidence="1">
    <location>
        <begin position="1"/>
        <end position="25"/>
    </location>
</feature>
<feature type="region of interest" description="Disordered" evidence="1">
    <location>
        <begin position="431"/>
        <end position="456"/>
    </location>
</feature>
<dbReference type="Proteomes" id="UP000775547">
    <property type="component" value="Unassembled WGS sequence"/>
</dbReference>
<sequence length="488" mass="53470">MDTDNALQSDASSVLTSPPAISTSDPVLRSVEDFLQRNARRIHVKKYGRRRIRNCMVRSSSTPPSDSDEDQVDQLDGDEYIPQAPSAKCVKRQAIVYLDPDKGNLEGPTASAVRLTSLNRPALHLLPLDQAKPTRTERRKPRAARLWTTVDPKKGIPFRTASFSRTGSKDLGPGTLKSTTKRRPLTTWKSLDDTVLQAASLSADPRSNNTSTARRAISRCPPLSFISLADAEESYKHRDLHNRTRIKAKTSTQQRGEQLCAPAPLLFVPAFTHLQTFSDQNTKEVRSPPVDFTPSDNSVTLPREENGNELDAMRMSSTSTSSPVPILPPSKPMKPLVSFLDDFLEKARTSTQLHAALESEAFESCTKSKLGLILCRATTTTAPSVGLAPPRTIKSNQRISMRDVVSTKSNVPSQPTADVFSPPHFLRSPKLSHTYSSSSNATPEQAITNTGQQTASSSNVFTGSLMTIPTDSNYGVVGFEFAQEHQVD</sequence>
<accession>A0A9P7G574</accession>
<evidence type="ECO:0000313" key="2">
    <source>
        <dbReference type="EMBL" id="KAG5643025.1"/>
    </source>
</evidence>
<feature type="region of interest" description="Disordered" evidence="1">
    <location>
        <begin position="158"/>
        <end position="181"/>
    </location>
</feature>
<protein>
    <submittedName>
        <fullName evidence="2">Uncharacterized protein</fullName>
    </submittedName>
</protein>
<gene>
    <name evidence="2" type="ORF">DXG03_001763</name>
</gene>
<dbReference type="AlphaFoldDB" id="A0A9P7G574"/>